<reference evidence="1 2" key="1">
    <citation type="submission" date="2015-12" db="EMBL/GenBank/DDBJ databases">
        <title>Draft genome of the nematode, Onchocerca flexuosa.</title>
        <authorList>
            <person name="Mitreva M."/>
        </authorList>
    </citation>
    <scope>NUCLEOTIDE SEQUENCE [LARGE SCALE GENOMIC DNA]</scope>
    <source>
        <strain evidence="1">Red Deer</strain>
    </source>
</reference>
<organism evidence="1 2">
    <name type="scientific">Onchocerca flexuosa</name>
    <dbReference type="NCBI Taxonomy" id="387005"/>
    <lineage>
        <taxon>Eukaryota</taxon>
        <taxon>Metazoa</taxon>
        <taxon>Ecdysozoa</taxon>
        <taxon>Nematoda</taxon>
        <taxon>Chromadorea</taxon>
        <taxon>Rhabditida</taxon>
        <taxon>Spirurina</taxon>
        <taxon>Spiruromorpha</taxon>
        <taxon>Filarioidea</taxon>
        <taxon>Onchocercidae</taxon>
        <taxon>Onchocerca</taxon>
    </lineage>
</organism>
<accession>A0A238C0X2</accession>
<dbReference type="AlphaFoldDB" id="A0A238C0X2"/>
<gene>
    <name evidence="1" type="ORF">X798_01925</name>
</gene>
<keyword evidence="2" id="KW-1185">Reference proteome</keyword>
<proteinExistence type="predicted"/>
<evidence type="ECO:0000313" key="1">
    <source>
        <dbReference type="EMBL" id="OZC11099.1"/>
    </source>
</evidence>
<evidence type="ECO:0000313" key="2">
    <source>
        <dbReference type="Proteomes" id="UP000242913"/>
    </source>
</evidence>
<dbReference type="EMBL" id="KZ269982">
    <property type="protein sequence ID" value="OZC11099.1"/>
    <property type="molecule type" value="Genomic_DNA"/>
</dbReference>
<protein>
    <submittedName>
        <fullName evidence="1">Uncharacterized protein</fullName>
    </submittedName>
</protein>
<dbReference type="OrthoDB" id="2389074at2759"/>
<sequence length="176" mass="20073">MESNETLVKHPKRPMNLEPNKLSIALLVTFCSSTHSLTEKEIQKESGATVNLVYENTGGRKLVKLRVPLKIPREKREVEENKNEHKEATITNIVSDVKDDGREKLIPSFDKRNPKFCKFGLIGLRMKHLFTIYKSVEYADIYSGLLSPDRKAGRDISCALSPDQKMNFSNLNKLLQ</sequence>
<dbReference type="Proteomes" id="UP000242913">
    <property type="component" value="Unassembled WGS sequence"/>
</dbReference>
<name>A0A238C0X2_9BILA</name>